<keyword evidence="1" id="KW-0732">Signal</keyword>
<proteinExistence type="predicted"/>
<dbReference type="Proteomes" id="UP000321583">
    <property type="component" value="Unassembled WGS sequence"/>
</dbReference>
<protein>
    <recommendedName>
        <fullName evidence="4">Lipoprotein</fullName>
    </recommendedName>
</protein>
<dbReference type="OrthoDB" id="6047015at2"/>
<organism evidence="2 3">
    <name type="scientific">Pseudoxanthomonas taiwanensis J19</name>
    <dbReference type="NCBI Taxonomy" id="935569"/>
    <lineage>
        <taxon>Bacteria</taxon>
        <taxon>Pseudomonadati</taxon>
        <taxon>Pseudomonadota</taxon>
        <taxon>Gammaproteobacteria</taxon>
        <taxon>Lysobacterales</taxon>
        <taxon>Lysobacteraceae</taxon>
        <taxon>Pseudoxanthomonas</taxon>
    </lineage>
</organism>
<keyword evidence="3" id="KW-1185">Reference proteome</keyword>
<feature type="chain" id="PRO_5021778433" description="Lipoprotein" evidence="1">
    <location>
        <begin position="22"/>
        <end position="150"/>
    </location>
</feature>
<evidence type="ECO:0000313" key="2">
    <source>
        <dbReference type="EMBL" id="TWH05601.1"/>
    </source>
</evidence>
<comment type="caution">
    <text evidence="2">The sequence shown here is derived from an EMBL/GenBank/DDBJ whole genome shotgun (WGS) entry which is preliminary data.</text>
</comment>
<sequence>MKRKRTCLAALLATALLSACAGTPRMSDAERLQLHRSHAGEPVPGFHLPGQLNGWTALGDEALVVWTRPREAWLLELAGPCNDLRHATALSLTSTGSRVQARFDSVLPLGPMVGQVGRVPCRIETIRPLDTAALRQAGDALREARIEARD</sequence>
<name>A0A562D8Q1_9GAMM</name>
<dbReference type="AlphaFoldDB" id="A0A562D8Q1"/>
<dbReference type="EMBL" id="VLJS01000086">
    <property type="protein sequence ID" value="TWH05601.1"/>
    <property type="molecule type" value="Genomic_DNA"/>
</dbReference>
<accession>A0A562D8Q1</accession>
<evidence type="ECO:0000313" key="3">
    <source>
        <dbReference type="Proteomes" id="UP000321583"/>
    </source>
</evidence>
<evidence type="ECO:0000256" key="1">
    <source>
        <dbReference type="SAM" id="SignalP"/>
    </source>
</evidence>
<dbReference type="Pfam" id="PF20101">
    <property type="entry name" value="DUF6491"/>
    <property type="match status" value="1"/>
</dbReference>
<reference evidence="2 3" key="1">
    <citation type="submission" date="2019-07" db="EMBL/GenBank/DDBJ databases">
        <title>Genome sequencing of lignin-degrading bacterial isolates.</title>
        <authorList>
            <person name="Gladden J."/>
        </authorList>
    </citation>
    <scope>NUCLEOTIDE SEQUENCE [LARGE SCALE GENOMIC DNA]</scope>
    <source>
        <strain evidence="2 3">J19</strain>
    </source>
</reference>
<dbReference type="PROSITE" id="PS51257">
    <property type="entry name" value="PROKAR_LIPOPROTEIN"/>
    <property type="match status" value="1"/>
</dbReference>
<feature type="signal peptide" evidence="1">
    <location>
        <begin position="1"/>
        <end position="21"/>
    </location>
</feature>
<evidence type="ECO:0008006" key="4">
    <source>
        <dbReference type="Google" id="ProtNLM"/>
    </source>
</evidence>
<dbReference type="InterPro" id="IPR045500">
    <property type="entry name" value="DUF6491"/>
</dbReference>
<gene>
    <name evidence="2" type="ORF">L613_005500000060</name>
</gene>